<gene>
    <name evidence="2" type="ORF">ILYODFUR_021458</name>
</gene>
<protein>
    <submittedName>
        <fullName evidence="2">Uncharacterized protein</fullName>
    </submittedName>
</protein>
<organism evidence="2 3">
    <name type="scientific">Ilyodon furcidens</name>
    <name type="common">goldbreast splitfin</name>
    <dbReference type="NCBI Taxonomy" id="33524"/>
    <lineage>
        <taxon>Eukaryota</taxon>
        <taxon>Metazoa</taxon>
        <taxon>Chordata</taxon>
        <taxon>Craniata</taxon>
        <taxon>Vertebrata</taxon>
        <taxon>Euteleostomi</taxon>
        <taxon>Actinopterygii</taxon>
        <taxon>Neopterygii</taxon>
        <taxon>Teleostei</taxon>
        <taxon>Neoteleostei</taxon>
        <taxon>Acanthomorphata</taxon>
        <taxon>Ovalentaria</taxon>
        <taxon>Atherinomorphae</taxon>
        <taxon>Cyprinodontiformes</taxon>
        <taxon>Goodeidae</taxon>
        <taxon>Ilyodon</taxon>
    </lineage>
</organism>
<dbReference type="Proteomes" id="UP001482620">
    <property type="component" value="Unassembled WGS sequence"/>
</dbReference>
<proteinExistence type="predicted"/>
<name>A0ABV0VGH3_9TELE</name>
<evidence type="ECO:0000313" key="2">
    <source>
        <dbReference type="EMBL" id="MEQ2256154.1"/>
    </source>
</evidence>
<evidence type="ECO:0000256" key="1">
    <source>
        <dbReference type="SAM" id="Coils"/>
    </source>
</evidence>
<reference evidence="2 3" key="1">
    <citation type="submission" date="2021-06" db="EMBL/GenBank/DDBJ databases">
        <authorList>
            <person name="Palmer J.M."/>
        </authorList>
    </citation>
    <scope>NUCLEOTIDE SEQUENCE [LARGE SCALE GENOMIC DNA]</scope>
    <source>
        <strain evidence="3">if_2019</strain>
        <tissue evidence="2">Muscle</tissue>
    </source>
</reference>
<keyword evidence="1" id="KW-0175">Coiled coil</keyword>
<evidence type="ECO:0000313" key="3">
    <source>
        <dbReference type="Proteomes" id="UP001482620"/>
    </source>
</evidence>
<dbReference type="EMBL" id="JAHRIQ010106558">
    <property type="protein sequence ID" value="MEQ2256154.1"/>
    <property type="molecule type" value="Genomic_DNA"/>
</dbReference>
<accession>A0ABV0VGH3</accession>
<feature type="coiled-coil region" evidence="1">
    <location>
        <begin position="5"/>
        <end position="32"/>
    </location>
</feature>
<sequence>MRSALKEKDEELKSLKDRIKVLEADRQYMRSALKEKDEELKSFKDRVAERVAPSIKTGTAMSLNSPVTKNRIKEMYEDLRCDWPEIKDRLRSTKDADNIKLKIQEKFGNAKADMEKKKKLTDELFELNDKSVAPSPKNEQYRQLTIQNLQLAIYNQKFAPGSKNTHDVMEYLTSECYWLGCLMALNNPPLQPDWEHHPPSMDKWDILPRNISVISEKNQDETQQQKTFCSSV</sequence>
<keyword evidence="3" id="KW-1185">Reference proteome</keyword>
<comment type="caution">
    <text evidence="2">The sequence shown here is derived from an EMBL/GenBank/DDBJ whole genome shotgun (WGS) entry which is preliminary data.</text>
</comment>